<accession>A0AAV2PLU0</accession>
<dbReference type="EMBL" id="CAXKWB010000290">
    <property type="protein sequence ID" value="CAL4060223.1"/>
    <property type="molecule type" value="Genomic_DNA"/>
</dbReference>
<evidence type="ECO:0000256" key="1">
    <source>
        <dbReference type="SAM" id="MobiDB-lite"/>
    </source>
</evidence>
<name>A0AAV2PLU0_MEGNR</name>
<evidence type="ECO:0000313" key="2">
    <source>
        <dbReference type="EMBL" id="CAL4060223.1"/>
    </source>
</evidence>
<feature type="region of interest" description="Disordered" evidence="1">
    <location>
        <begin position="1"/>
        <end position="32"/>
    </location>
</feature>
<feature type="compositionally biased region" description="Basic and acidic residues" evidence="1">
    <location>
        <begin position="20"/>
        <end position="32"/>
    </location>
</feature>
<keyword evidence="3" id="KW-1185">Reference proteome</keyword>
<organism evidence="2 3">
    <name type="scientific">Meganyctiphanes norvegica</name>
    <name type="common">Northern krill</name>
    <name type="synonym">Thysanopoda norvegica</name>
    <dbReference type="NCBI Taxonomy" id="48144"/>
    <lineage>
        <taxon>Eukaryota</taxon>
        <taxon>Metazoa</taxon>
        <taxon>Ecdysozoa</taxon>
        <taxon>Arthropoda</taxon>
        <taxon>Crustacea</taxon>
        <taxon>Multicrustacea</taxon>
        <taxon>Malacostraca</taxon>
        <taxon>Eumalacostraca</taxon>
        <taxon>Eucarida</taxon>
        <taxon>Euphausiacea</taxon>
        <taxon>Euphausiidae</taxon>
        <taxon>Meganyctiphanes</taxon>
    </lineage>
</organism>
<proteinExistence type="predicted"/>
<dbReference type="Proteomes" id="UP001497623">
    <property type="component" value="Unassembled WGS sequence"/>
</dbReference>
<reference evidence="2 3" key="1">
    <citation type="submission" date="2024-05" db="EMBL/GenBank/DDBJ databases">
        <authorList>
            <person name="Wallberg A."/>
        </authorList>
    </citation>
    <scope>NUCLEOTIDE SEQUENCE [LARGE SCALE GENOMIC DNA]</scope>
</reference>
<protein>
    <submittedName>
        <fullName evidence="2">Uncharacterized protein</fullName>
    </submittedName>
</protein>
<gene>
    <name evidence="2" type="ORF">MNOR_LOCUS1151</name>
</gene>
<comment type="caution">
    <text evidence="2">The sequence shown here is derived from an EMBL/GenBank/DDBJ whole genome shotgun (WGS) entry which is preliminary data.</text>
</comment>
<sequence length="104" mass="11585">MSDLRIPKPSPPRHSVVSRDSADQRRPEFDSRGDWGSVLVFRLLILSKVSEGLTRRLPRHNVLLLLMLSLGPLCLPPSVSSPMGATLVYHPKQPSVTNSYQTNL</sequence>
<dbReference type="AlphaFoldDB" id="A0AAV2PLU0"/>
<evidence type="ECO:0000313" key="3">
    <source>
        <dbReference type="Proteomes" id="UP001497623"/>
    </source>
</evidence>